<dbReference type="GO" id="GO:0016787">
    <property type="term" value="F:hydrolase activity"/>
    <property type="evidence" value="ECO:0007669"/>
    <property type="project" value="UniProtKB-KW"/>
</dbReference>
<gene>
    <name evidence="2" type="ORF">PUV54_15665</name>
</gene>
<dbReference type="GO" id="GO:0016020">
    <property type="term" value="C:membrane"/>
    <property type="evidence" value="ECO:0007669"/>
    <property type="project" value="TreeGrafter"/>
</dbReference>
<dbReference type="KEGG" id="hfl:PUV54_15665"/>
<evidence type="ECO:0000259" key="1">
    <source>
        <dbReference type="Pfam" id="PF00561"/>
    </source>
</evidence>
<accession>A0AAE9ZE66</accession>
<organism evidence="2 3">
    <name type="scientific">Hyphococcus flavus</name>
    <dbReference type="NCBI Taxonomy" id="1866326"/>
    <lineage>
        <taxon>Bacteria</taxon>
        <taxon>Pseudomonadati</taxon>
        <taxon>Pseudomonadota</taxon>
        <taxon>Alphaproteobacteria</taxon>
        <taxon>Parvularculales</taxon>
        <taxon>Parvularculaceae</taxon>
        <taxon>Hyphococcus</taxon>
    </lineage>
</organism>
<keyword evidence="3" id="KW-1185">Reference proteome</keyword>
<dbReference type="InterPro" id="IPR029058">
    <property type="entry name" value="AB_hydrolase_fold"/>
</dbReference>
<dbReference type="InterPro" id="IPR000073">
    <property type="entry name" value="AB_hydrolase_1"/>
</dbReference>
<keyword evidence="2" id="KW-0378">Hydrolase</keyword>
<proteinExistence type="predicted"/>
<reference evidence="2" key="1">
    <citation type="submission" date="2023-02" db="EMBL/GenBank/DDBJ databases">
        <title>Genome sequence of Hyphococcus flavus.</title>
        <authorList>
            <person name="Rong J.-C."/>
            <person name="Zhao Q."/>
            <person name="Yi M."/>
            <person name="Wu J.-Y."/>
        </authorList>
    </citation>
    <scope>NUCLEOTIDE SEQUENCE</scope>
    <source>
        <strain evidence="2">MCCC 1K03223</strain>
    </source>
</reference>
<dbReference type="InterPro" id="IPR050266">
    <property type="entry name" value="AB_hydrolase_sf"/>
</dbReference>
<dbReference type="Gene3D" id="3.40.50.1820">
    <property type="entry name" value="alpha/beta hydrolase"/>
    <property type="match status" value="1"/>
</dbReference>
<dbReference type="Pfam" id="PF00561">
    <property type="entry name" value="Abhydrolase_1"/>
    <property type="match status" value="1"/>
</dbReference>
<feature type="domain" description="AB hydrolase-1" evidence="1">
    <location>
        <begin position="49"/>
        <end position="144"/>
    </location>
</feature>
<dbReference type="PANTHER" id="PTHR43798">
    <property type="entry name" value="MONOACYLGLYCEROL LIPASE"/>
    <property type="match status" value="1"/>
</dbReference>
<dbReference type="SUPFAM" id="SSF53474">
    <property type="entry name" value="alpha/beta-Hydrolases"/>
    <property type="match status" value="1"/>
</dbReference>
<evidence type="ECO:0000313" key="2">
    <source>
        <dbReference type="EMBL" id="WDI31387.1"/>
    </source>
</evidence>
<name>A0AAE9ZE66_9PROT</name>
<dbReference type="RefSeq" id="WP_274493276.1">
    <property type="nucleotide sequence ID" value="NZ_CP118166.1"/>
</dbReference>
<evidence type="ECO:0000313" key="3">
    <source>
        <dbReference type="Proteomes" id="UP001214043"/>
    </source>
</evidence>
<dbReference type="PANTHER" id="PTHR43798:SF33">
    <property type="entry name" value="HYDROLASE, PUTATIVE (AFU_ORTHOLOGUE AFUA_2G14860)-RELATED"/>
    <property type="match status" value="1"/>
</dbReference>
<dbReference type="EMBL" id="CP118166">
    <property type="protein sequence ID" value="WDI31387.1"/>
    <property type="molecule type" value="Genomic_DNA"/>
</dbReference>
<dbReference type="Proteomes" id="UP001214043">
    <property type="component" value="Chromosome"/>
</dbReference>
<protein>
    <submittedName>
        <fullName evidence="2">Alpha/beta hydrolase</fullName>
    </submittedName>
</protein>
<dbReference type="AlphaFoldDB" id="A0AAE9ZE66"/>
<sequence>MFGRYREITYTAPLKTPIDTDAYHLQANGDWRLFVFTGTPSNKFIYQRFLRVAPHGLDVVVLTRPGFGRGHEDPITDFDEQVAAIRPFLPGGEFGDKKIVTMGVSYGGELALKAALDFPGQILGVVTVAALIDEPHDYALKLEQLGGESGIESYVPNRWQKVRAEIAGRRAQIGPLMERLKSLKAPVEVMHGDFDALVPRSNAETLMGALPESVGALEIVPGGTHYLEGQYPRRVHRAVQRVIERAESGLQAAQSAGKTA</sequence>